<keyword evidence="2" id="KW-1185">Reference proteome</keyword>
<name>A0ABW5MWS7_9FLAO</name>
<accession>A0ABW5MWS7</accession>
<evidence type="ECO:0000313" key="1">
    <source>
        <dbReference type="EMBL" id="MFD2587471.1"/>
    </source>
</evidence>
<organism evidence="1 2">
    <name type="scientific">Croceitalea marina</name>
    <dbReference type="NCBI Taxonomy" id="1775166"/>
    <lineage>
        <taxon>Bacteria</taxon>
        <taxon>Pseudomonadati</taxon>
        <taxon>Bacteroidota</taxon>
        <taxon>Flavobacteriia</taxon>
        <taxon>Flavobacteriales</taxon>
        <taxon>Flavobacteriaceae</taxon>
        <taxon>Croceitalea</taxon>
    </lineage>
</organism>
<comment type="caution">
    <text evidence="1">The sequence shown here is derived from an EMBL/GenBank/DDBJ whole genome shotgun (WGS) entry which is preliminary data.</text>
</comment>
<dbReference type="EMBL" id="JBHULB010000014">
    <property type="protein sequence ID" value="MFD2587471.1"/>
    <property type="molecule type" value="Genomic_DNA"/>
</dbReference>
<protein>
    <submittedName>
        <fullName evidence="1">Uncharacterized protein</fullName>
    </submittedName>
</protein>
<dbReference type="RefSeq" id="WP_377767009.1">
    <property type="nucleotide sequence ID" value="NZ_JBHULB010000014.1"/>
</dbReference>
<gene>
    <name evidence="1" type="ORF">ACFSQJ_11055</name>
</gene>
<evidence type="ECO:0000313" key="2">
    <source>
        <dbReference type="Proteomes" id="UP001597526"/>
    </source>
</evidence>
<reference evidence="2" key="1">
    <citation type="journal article" date="2019" name="Int. J. Syst. Evol. Microbiol.">
        <title>The Global Catalogue of Microorganisms (GCM) 10K type strain sequencing project: providing services to taxonomists for standard genome sequencing and annotation.</title>
        <authorList>
            <consortium name="The Broad Institute Genomics Platform"/>
            <consortium name="The Broad Institute Genome Sequencing Center for Infectious Disease"/>
            <person name="Wu L."/>
            <person name="Ma J."/>
        </authorList>
    </citation>
    <scope>NUCLEOTIDE SEQUENCE [LARGE SCALE GENOMIC DNA]</scope>
    <source>
        <strain evidence="2">KCTC 52368</strain>
    </source>
</reference>
<sequence length="281" mass="32729">MKYYLYTTITLTLCMPFIVADVLYPLNTVGNKPDLGRNLSSDYKDLTDFSESIATFIMKEESFNRLFWEGLIKSYSFYSSSEYIEQSTINDLIETRLWSNPDLKHSFKKPEINRTNFLMAFNALNSFSGKWHGKWETMKMHHLWLPVRKCNTALFDSFTLVGFQSCYTGDGIGWNYVLKKEDDVIILGFVYHFNDNGKIFARNPHYAFLNSKKQLTWVSDNHIYYEFVCTNSTCANEQHYVITGAQYEKNANGIELISGFQAIYLDKNQLIPDFQSLCVEK</sequence>
<proteinExistence type="predicted"/>
<dbReference type="Proteomes" id="UP001597526">
    <property type="component" value="Unassembled WGS sequence"/>
</dbReference>